<evidence type="ECO:0000313" key="16">
    <source>
        <dbReference type="Ensembl" id="ENSOMEP00000021376.1"/>
    </source>
</evidence>
<dbReference type="GO" id="GO:0005243">
    <property type="term" value="F:gap junction channel activity"/>
    <property type="evidence" value="ECO:0007669"/>
    <property type="project" value="TreeGrafter"/>
</dbReference>
<dbReference type="PRINTS" id="PR00206">
    <property type="entry name" value="CONNEXIN"/>
</dbReference>
<reference evidence="16" key="1">
    <citation type="submission" date="2025-05" db="UniProtKB">
        <authorList>
            <consortium name="Ensembl"/>
        </authorList>
    </citation>
    <scope>IDENTIFICATION</scope>
</reference>
<evidence type="ECO:0000256" key="8">
    <source>
        <dbReference type="ARBA" id="ARBA00022989"/>
    </source>
</evidence>
<dbReference type="STRING" id="30732.ENSOMEP00000021376"/>
<dbReference type="Ensembl" id="ENSOMET00000031024.1">
    <property type="protein sequence ID" value="ENSOMEP00000021376.1"/>
    <property type="gene ID" value="ENSOMEG00000023241.1"/>
</dbReference>
<dbReference type="GO" id="GO:0007267">
    <property type="term" value="P:cell-cell signaling"/>
    <property type="evidence" value="ECO:0007669"/>
    <property type="project" value="TreeGrafter"/>
</dbReference>
<organism evidence="16 17">
    <name type="scientific">Oryzias melastigma</name>
    <name type="common">Marine medaka</name>
    <dbReference type="NCBI Taxonomy" id="30732"/>
    <lineage>
        <taxon>Eukaryota</taxon>
        <taxon>Metazoa</taxon>
        <taxon>Chordata</taxon>
        <taxon>Craniata</taxon>
        <taxon>Vertebrata</taxon>
        <taxon>Euteleostomi</taxon>
        <taxon>Actinopterygii</taxon>
        <taxon>Neopterygii</taxon>
        <taxon>Teleostei</taxon>
        <taxon>Neoteleostei</taxon>
        <taxon>Acanthomorphata</taxon>
        <taxon>Ovalentaria</taxon>
        <taxon>Atherinomorphae</taxon>
        <taxon>Beloniformes</taxon>
        <taxon>Adrianichthyidae</taxon>
        <taxon>Oryziinae</taxon>
        <taxon>Oryzias</taxon>
    </lineage>
</organism>
<evidence type="ECO:0000256" key="5">
    <source>
        <dbReference type="ARBA" id="ARBA00022692"/>
    </source>
</evidence>
<feature type="transmembrane region" description="Helical" evidence="12">
    <location>
        <begin position="20"/>
        <end position="37"/>
    </location>
</feature>
<dbReference type="Gene3D" id="1.20.1440.80">
    <property type="entry name" value="Gap junction channel protein cysteine-rich domain"/>
    <property type="match status" value="1"/>
</dbReference>
<evidence type="ECO:0000256" key="11">
    <source>
        <dbReference type="SAM" id="MobiDB-lite"/>
    </source>
</evidence>
<gene>
    <name evidence="15" type="ORF">FQA47_002431</name>
</gene>
<evidence type="ECO:0000313" key="17">
    <source>
        <dbReference type="Proteomes" id="UP000261560"/>
    </source>
</evidence>
<feature type="transmembrane region" description="Helical" evidence="12">
    <location>
        <begin position="203"/>
        <end position="227"/>
    </location>
</feature>
<feature type="transmembrane region" description="Helical" evidence="12">
    <location>
        <begin position="78"/>
        <end position="100"/>
    </location>
</feature>
<evidence type="ECO:0000256" key="12">
    <source>
        <dbReference type="SAM" id="Phobius"/>
    </source>
</evidence>
<dbReference type="OMA" id="NVCYDVA"/>
<dbReference type="InterPro" id="IPR038359">
    <property type="entry name" value="Connexin_N_sf"/>
</dbReference>
<dbReference type="GeneTree" id="ENSGT01150000286930"/>
<evidence type="ECO:0000259" key="14">
    <source>
        <dbReference type="SMART" id="SM01089"/>
    </source>
</evidence>
<dbReference type="Pfam" id="PF00029">
    <property type="entry name" value="Connexin"/>
    <property type="match status" value="1"/>
</dbReference>
<evidence type="ECO:0000256" key="10">
    <source>
        <dbReference type="RuleBase" id="RU000630"/>
    </source>
</evidence>
<evidence type="ECO:0000256" key="1">
    <source>
        <dbReference type="ARBA" id="ARBA00004610"/>
    </source>
</evidence>
<dbReference type="Proteomes" id="UP000261560">
    <property type="component" value="Unplaced"/>
</dbReference>
<evidence type="ECO:0000256" key="9">
    <source>
        <dbReference type="ARBA" id="ARBA00023136"/>
    </source>
</evidence>
<evidence type="ECO:0000259" key="13">
    <source>
        <dbReference type="SMART" id="SM00037"/>
    </source>
</evidence>
<dbReference type="InterPro" id="IPR013092">
    <property type="entry name" value="Connexin_N"/>
</dbReference>
<keyword evidence="17" id="KW-1185">Reference proteome</keyword>
<feature type="transmembrane region" description="Helical" evidence="12">
    <location>
        <begin position="149"/>
        <end position="170"/>
    </location>
</feature>
<dbReference type="FunFam" id="1.20.1440.80:FF:000001">
    <property type="entry name" value="Gap junction alpha-1"/>
    <property type="match status" value="1"/>
</dbReference>
<dbReference type="InterPro" id="IPR019570">
    <property type="entry name" value="Connexin_CCC"/>
</dbReference>
<dbReference type="OrthoDB" id="9993956at2759"/>
<comment type="function">
    <text evidence="10">One gap junction consists of a cluster of closely packed pairs of transmembrane channels, the connexons, through which materials of low MW diffuse from one cell to a neighboring cell.</text>
</comment>
<dbReference type="InterPro" id="IPR017990">
    <property type="entry name" value="Connexin_CS"/>
</dbReference>
<dbReference type="EMBL" id="WKFB01000100">
    <property type="protein sequence ID" value="KAF6735870.1"/>
    <property type="molecule type" value="Genomic_DNA"/>
</dbReference>
<keyword evidence="7" id="KW-0965">Cell junction</keyword>
<dbReference type="PROSITE" id="PS00408">
    <property type="entry name" value="CONNEXINS_2"/>
    <property type="match status" value="1"/>
</dbReference>
<proteinExistence type="inferred from homology"/>
<keyword evidence="4" id="KW-1003">Cell membrane</keyword>
<feature type="domain" description="Connexin N-terminal" evidence="13">
    <location>
        <begin position="43"/>
        <end position="76"/>
    </location>
</feature>
<dbReference type="Proteomes" id="UP000646548">
    <property type="component" value="Unassembled WGS sequence"/>
</dbReference>
<dbReference type="SMART" id="SM01089">
    <property type="entry name" value="Connexin_CCC"/>
    <property type="match status" value="1"/>
</dbReference>
<feature type="region of interest" description="Disordered" evidence="11">
    <location>
        <begin position="283"/>
        <end position="302"/>
    </location>
</feature>
<dbReference type="PaxDb" id="30732-ENSOMEP00000021376"/>
<dbReference type="PANTHER" id="PTHR11984:SF105">
    <property type="entry name" value="GAP JUNCTION PROTEIN"/>
    <property type="match status" value="1"/>
</dbReference>
<sequence>MGEWDVLGRLLDKVQSHSTVIGKIWLTVLFIFRIMVLRTSTDKVWGDEQSDFVCNTQQPGCRNVCYDLAFPISHVRFWVLQIIAIAAPKLLYLGHVLHVIHVEKKLKERMQKQGELDQANLFLRRAFKIPKYTKDNGRTSLRGSLLRTYVMHLVAKIVLEVLFLVGQYFLYGFTLEARYVCTSFPCPHKVDCFLSRPTEKSVIIWFMLVAALVSLALSIVELVYLCVRSIKECVARRQDYTVTPVTPPSSKKLPKTQDEVIQNYVNSELELHGRKLRMNGIPGGVQEGGSLSPDTNVGEIHI</sequence>
<evidence type="ECO:0000256" key="4">
    <source>
        <dbReference type="ARBA" id="ARBA00022475"/>
    </source>
</evidence>
<evidence type="ECO:0000256" key="7">
    <source>
        <dbReference type="ARBA" id="ARBA00022949"/>
    </source>
</evidence>
<evidence type="ECO:0000256" key="3">
    <source>
        <dbReference type="ARBA" id="ARBA00011455"/>
    </source>
</evidence>
<dbReference type="PANTHER" id="PTHR11984">
    <property type="entry name" value="CONNEXIN"/>
    <property type="match status" value="1"/>
</dbReference>
<keyword evidence="6 10" id="KW-0303">Gap junction</keyword>
<evidence type="ECO:0000256" key="6">
    <source>
        <dbReference type="ARBA" id="ARBA00022868"/>
    </source>
</evidence>
<comment type="subcellular location">
    <subcellularLocation>
        <location evidence="1">Cell junction</location>
        <location evidence="1">Gap junction</location>
    </subcellularLocation>
    <subcellularLocation>
        <location evidence="2 10">Cell membrane</location>
        <topology evidence="2 10">Multi-pass membrane protein</topology>
    </subcellularLocation>
</comment>
<comment type="similarity">
    <text evidence="10">Belongs to the connexin family.</text>
</comment>
<evidence type="ECO:0000256" key="2">
    <source>
        <dbReference type="ARBA" id="ARBA00004651"/>
    </source>
</evidence>
<dbReference type="GO" id="GO:0005922">
    <property type="term" value="C:connexin complex"/>
    <property type="evidence" value="ECO:0007669"/>
    <property type="project" value="InterPro"/>
</dbReference>
<comment type="subunit">
    <text evidence="3 10">A connexon is composed of a hexamer of connexins.</text>
</comment>
<keyword evidence="5 10" id="KW-0812">Transmembrane</keyword>
<name>A0A3B3CUU9_ORYME</name>
<dbReference type="PROSITE" id="PS00407">
    <property type="entry name" value="CONNEXINS_1"/>
    <property type="match status" value="1"/>
</dbReference>
<feature type="domain" description="Connexin cysteine-rich" evidence="14">
    <location>
        <begin position="159"/>
        <end position="225"/>
    </location>
</feature>
<evidence type="ECO:0000313" key="15">
    <source>
        <dbReference type="EMBL" id="KAF6735870.1"/>
    </source>
</evidence>
<reference evidence="15" key="2">
    <citation type="journal article" name="BMC Genomics">
        <title>Long-read sequencing and de novo genome assembly of marine medaka (Oryzias melastigma).</title>
        <authorList>
            <person name="Liang P."/>
            <person name="Saqib H.S.A."/>
            <person name="Ni X."/>
            <person name="Shen Y."/>
        </authorList>
    </citation>
    <scope>NUCLEOTIDE SEQUENCE</scope>
    <source>
        <strain evidence="15">Bigg-433</strain>
    </source>
</reference>
<dbReference type="AlphaFoldDB" id="A0A3B3CUU9"/>
<dbReference type="InterPro" id="IPR000500">
    <property type="entry name" value="Connexin"/>
</dbReference>
<keyword evidence="9 12" id="KW-0472">Membrane</keyword>
<dbReference type="SMART" id="SM00037">
    <property type="entry name" value="CNX"/>
    <property type="match status" value="1"/>
</dbReference>
<accession>A0A3B3CUU9</accession>
<protein>
    <recommendedName>
        <fullName evidence="10">Gap junction protein</fullName>
    </recommendedName>
</protein>
<keyword evidence="8 12" id="KW-1133">Transmembrane helix</keyword>